<organism evidence="1 2">
    <name type="scientific">Aquimarina mytili</name>
    <dbReference type="NCBI Taxonomy" id="874423"/>
    <lineage>
        <taxon>Bacteria</taxon>
        <taxon>Pseudomonadati</taxon>
        <taxon>Bacteroidota</taxon>
        <taxon>Flavobacteriia</taxon>
        <taxon>Flavobacteriales</taxon>
        <taxon>Flavobacteriaceae</taxon>
        <taxon>Aquimarina</taxon>
    </lineage>
</organism>
<gene>
    <name evidence="1" type="ORF">JJQ60_21430</name>
</gene>
<dbReference type="EMBL" id="JAERQJ010000017">
    <property type="protein sequence ID" value="MBL0686104.1"/>
    <property type="molecule type" value="Genomic_DNA"/>
</dbReference>
<comment type="caution">
    <text evidence="1">The sequence shown here is derived from an EMBL/GenBank/DDBJ whole genome shotgun (WGS) entry which is preliminary data.</text>
</comment>
<reference evidence="1" key="1">
    <citation type="submission" date="2021-01" db="EMBL/GenBank/DDBJ databases">
        <authorList>
            <person name="Zhong Y.L."/>
        </authorList>
    </citation>
    <scope>NUCLEOTIDE SEQUENCE</scope>
    <source>
        <strain evidence="1">KCTC 23302</strain>
    </source>
</reference>
<evidence type="ECO:0000313" key="1">
    <source>
        <dbReference type="EMBL" id="MBL0686104.1"/>
    </source>
</evidence>
<protein>
    <submittedName>
        <fullName evidence="1">Uncharacterized protein</fullName>
    </submittedName>
</protein>
<accession>A0A937A8D6</accession>
<sequence>MANLIKQFFTGFSFLFLSKSNFTFENLAPEPTPLATGVSTQKRMNGDTVHIEVFQKHELSKSGRPKRKFRPFISETITKKHLL</sequence>
<dbReference type="RefSeq" id="WP_201924663.1">
    <property type="nucleotide sequence ID" value="NZ_BAABAX010000013.1"/>
</dbReference>
<evidence type="ECO:0000313" key="2">
    <source>
        <dbReference type="Proteomes" id="UP000651057"/>
    </source>
</evidence>
<keyword evidence="2" id="KW-1185">Reference proteome</keyword>
<dbReference type="Proteomes" id="UP000651057">
    <property type="component" value="Unassembled WGS sequence"/>
</dbReference>
<dbReference type="AlphaFoldDB" id="A0A937A8D6"/>
<proteinExistence type="predicted"/>
<name>A0A937A8D6_9FLAO</name>